<name>A0A1I4YQR3_9MICO</name>
<sequence>MRNRSLVAPFTGTRVGAAEAIPIELSCRALATRMPPGAAFSHFTAAILHGMPLPLSALATVVDVTVPRPARATRRRGTRGHSAVLPASDVEVVAGVPVTTAERTWCDLAALLEVPDLVAIADFLLWHEAPLSTPERLAAAVEAYPSRIGRPALRRALSLASDHSRSRPESLVRVDLALSHLPTPEANYEVYLPIAHRTVYFDLAYPEYKLELEYHGDQHRTDVRQWRSDVRRANDIGDEGWQTLQFTGDDLTDLPALRRRVERRLRSLGWSG</sequence>
<evidence type="ECO:0000313" key="2">
    <source>
        <dbReference type="Proteomes" id="UP000198867"/>
    </source>
</evidence>
<evidence type="ECO:0000313" key="1">
    <source>
        <dbReference type="EMBL" id="SFN40123.1"/>
    </source>
</evidence>
<organism evidence="1 2">
    <name type="scientific">Mycetocola miduiensis</name>
    <dbReference type="NCBI Taxonomy" id="995034"/>
    <lineage>
        <taxon>Bacteria</taxon>
        <taxon>Bacillati</taxon>
        <taxon>Actinomycetota</taxon>
        <taxon>Actinomycetes</taxon>
        <taxon>Micrococcales</taxon>
        <taxon>Microbacteriaceae</taxon>
        <taxon>Mycetocola</taxon>
    </lineage>
</organism>
<reference evidence="2" key="1">
    <citation type="submission" date="2016-10" db="EMBL/GenBank/DDBJ databases">
        <authorList>
            <person name="Varghese N."/>
            <person name="Submissions S."/>
        </authorList>
    </citation>
    <scope>NUCLEOTIDE SEQUENCE [LARGE SCALE GENOMIC DNA]</scope>
    <source>
        <strain evidence="2">CGMCC 1.11101</strain>
    </source>
</reference>
<protein>
    <recommendedName>
        <fullName evidence="3">DUF559 domain-containing protein</fullName>
    </recommendedName>
</protein>
<dbReference type="AlphaFoldDB" id="A0A1I4YQR3"/>
<dbReference type="SUPFAM" id="SSF52980">
    <property type="entry name" value="Restriction endonuclease-like"/>
    <property type="match status" value="1"/>
</dbReference>
<dbReference type="RefSeq" id="WP_090708357.1">
    <property type="nucleotide sequence ID" value="NZ_FOVM01000001.1"/>
</dbReference>
<dbReference type="OrthoDB" id="3173471at2"/>
<proteinExistence type="predicted"/>
<dbReference type="EMBL" id="FOVM01000001">
    <property type="protein sequence ID" value="SFN40123.1"/>
    <property type="molecule type" value="Genomic_DNA"/>
</dbReference>
<keyword evidence="2" id="KW-1185">Reference proteome</keyword>
<dbReference type="Gene3D" id="3.40.960.10">
    <property type="entry name" value="VSR Endonuclease"/>
    <property type="match status" value="1"/>
</dbReference>
<evidence type="ECO:0008006" key="3">
    <source>
        <dbReference type="Google" id="ProtNLM"/>
    </source>
</evidence>
<dbReference type="Proteomes" id="UP000198867">
    <property type="component" value="Unassembled WGS sequence"/>
</dbReference>
<dbReference type="InterPro" id="IPR011335">
    <property type="entry name" value="Restrct_endonuc-II-like"/>
</dbReference>
<dbReference type="STRING" id="995034.SAMN05216219_0422"/>
<gene>
    <name evidence="1" type="ORF">SAMN05216219_0422</name>
</gene>
<accession>A0A1I4YQR3</accession>